<evidence type="ECO:0000313" key="3">
    <source>
        <dbReference type="WBParaSite" id="L893_g2223.t1"/>
    </source>
</evidence>
<protein>
    <submittedName>
        <fullName evidence="3">RSN1_TM domain-containing protein</fullName>
    </submittedName>
</protein>
<dbReference type="AlphaFoldDB" id="A0A1I7Z2R5"/>
<keyword evidence="1" id="KW-1133">Transmembrane helix</keyword>
<accession>A0A1I7Z2R5</accession>
<keyword evidence="1" id="KW-0812">Transmembrane</keyword>
<sequence>MMMTSTPEPHNHWWRRAFHTTRRAYYQWHMHQRNATAPNYFTPGRFEPTKSLPMETGRSMESPMVHVDFEKVLIYLVNMIFFYLCIRLFFRFMRQMRERRLQRGPYPYPWGAPYP</sequence>
<dbReference type="Proteomes" id="UP000095287">
    <property type="component" value="Unplaced"/>
</dbReference>
<reference evidence="3" key="1">
    <citation type="submission" date="2016-11" db="UniProtKB">
        <authorList>
            <consortium name="WormBaseParasite"/>
        </authorList>
    </citation>
    <scope>IDENTIFICATION</scope>
</reference>
<dbReference type="WBParaSite" id="L893_g2223.t1">
    <property type="protein sequence ID" value="L893_g2223.t1"/>
    <property type="gene ID" value="L893_g2223"/>
</dbReference>
<evidence type="ECO:0000313" key="2">
    <source>
        <dbReference type="Proteomes" id="UP000095287"/>
    </source>
</evidence>
<evidence type="ECO:0000256" key="1">
    <source>
        <dbReference type="SAM" id="Phobius"/>
    </source>
</evidence>
<keyword evidence="1" id="KW-0472">Membrane</keyword>
<feature type="transmembrane region" description="Helical" evidence="1">
    <location>
        <begin position="72"/>
        <end position="90"/>
    </location>
</feature>
<proteinExistence type="predicted"/>
<keyword evidence="2" id="KW-1185">Reference proteome</keyword>
<name>A0A1I7Z2R5_9BILA</name>
<organism evidence="2 3">
    <name type="scientific">Steinernema glaseri</name>
    <dbReference type="NCBI Taxonomy" id="37863"/>
    <lineage>
        <taxon>Eukaryota</taxon>
        <taxon>Metazoa</taxon>
        <taxon>Ecdysozoa</taxon>
        <taxon>Nematoda</taxon>
        <taxon>Chromadorea</taxon>
        <taxon>Rhabditida</taxon>
        <taxon>Tylenchina</taxon>
        <taxon>Panagrolaimomorpha</taxon>
        <taxon>Strongyloidoidea</taxon>
        <taxon>Steinernematidae</taxon>
        <taxon>Steinernema</taxon>
    </lineage>
</organism>